<name>A0A2A5W9W7_9GAMM</name>
<accession>A0A2A5W9W7</accession>
<evidence type="ECO:0000313" key="3">
    <source>
        <dbReference type="Proteomes" id="UP000219329"/>
    </source>
</evidence>
<dbReference type="Proteomes" id="UP000219329">
    <property type="component" value="Unassembled WGS sequence"/>
</dbReference>
<organism evidence="2 3">
    <name type="scientific">OM182 bacterium MED-G28</name>
    <dbReference type="NCBI Taxonomy" id="1986256"/>
    <lineage>
        <taxon>Bacteria</taxon>
        <taxon>Pseudomonadati</taxon>
        <taxon>Pseudomonadota</taxon>
        <taxon>Gammaproteobacteria</taxon>
        <taxon>OMG group</taxon>
        <taxon>OM182 clade</taxon>
    </lineage>
</organism>
<protein>
    <recommendedName>
        <fullName evidence="4">Pilus assembly protein TapA</fullName>
    </recommendedName>
</protein>
<dbReference type="AlphaFoldDB" id="A0A2A5W9W7"/>
<keyword evidence="1" id="KW-0812">Transmembrane</keyword>
<feature type="transmembrane region" description="Helical" evidence="1">
    <location>
        <begin position="7"/>
        <end position="31"/>
    </location>
</feature>
<comment type="caution">
    <text evidence="2">The sequence shown here is derived from an EMBL/GenBank/DDBJ whole genome shotgun (WGS) entry which is preliminary data.</text>
</comment>
<dbReference type="InterPro" id="IPR045584">
    <property type="entry name" value="Pilin-like"/>
</dbReference>
<keyword evidence="1" id="KW-1133">Transmembrane helix</keyword>
<proteinExistence type="predicted"/>
<keyword evidence="1" id="KW-0472">Membrane</keyword>
<gene>
    <name evidence="2" type="ORF">CNF02_10275</name>
</gene>
<dbReference type="Gene3D" id="3.30.700.10">
    <property type="entry name" value="Glycoprotein, Type 4 Pilin"/>
    <property type="match status" value="1"/>
</dbReference>
<reference evidence="2 3" key="1">
    <citation type="submission" date="2017-08" db="EMBL/GenBank/DDBJ databases">
        <title>Fine stratification of microbial communities through a metagenomic profile of the photic zone.</title>
        <authorList>
            <person name="Haro-Moreno J.M."/>
            <person name="Lopez-Perez M."/>
            <person name="De La Torre J."/>
            <person name="Picazo A."/>
            <person name="Camacho A."/>
            <person name="Rodriguez-Valera F."/>
        </authorList>
    </citation>
    <scope>NUCLEOTIDE SEQUENCE [LARGE SCALE GENOMIC DNA]</scope>
    <source>
        <strain evidence="2">MED-G28</strain>
    </source>
</reference>
<dbReference type="SUPFAM" id="SSF54523">
    <property type="entry name" value="Pili subunits"/>
    <property type="match status" value="1"/>
</dbReference>
<evidence type="ECO:0000313" key="2">
    <source>
        <dbReference type="EMBL" id="PDH33084.1"/>
    </source>
</evidence>
<evidence type="ECO:0000256" key="1">
    <source>
        <dbReference type="SAM" id="Phobius"/>
    </source>
</evidence>
<dbReference type="EMBL" id="NTJZ01000011">
    <property type="protein sequence ID" value="PDH33084.1"/>
    <property type="molecule type" value="Genomic_DNA"/>
</dbReference>
<sequence>MEKIQKGFTFFELMIITAIIGLLAVVALPVYQNYTERMAFSELVLAVIPRKSAIELVIETRNPVNLSVIDGGLLGVPANIAVADGIHGASVTDGVITMTWKLDATSNLSAITYTLTPDGVTPPVQWTEGGTCLTSGFC</sequence>
<dbReference type="InterPro" id="IPR012902">
    <property type="entry name" value="N_methyl_site"/>
</dbReference>
<evidence type="ECO:0008006" key="4">
    <source>
        <dbReference type="Google" id="ProtNLM"/>
    </source>
</evidence>
<dbReference type="Pfam" id="PF07963">
    <property type="entry name" value="N_methyl"/>
    <property type="match status" value="1"/>
</dbReference>